<feature type="region of interest" description="Disordered" evidence="1">
    <location>
        <begin position="1"/>
        <end position="42"/>
    </location>
</feature>
<feature type="compositionally biased region" description="Polar residues" evidence="1">
    <location>
        <begin position="29"/>
        <end position="39"/>
    </location>
</feature>
<name>A0A2M7V7V8_9BACT</name>
<dbReference type="EMBL" id="PFPK01000027">
    <property type="protein sequence ID" value="PIZ94851.1"/>
    <property type="molecule type" value="Genomic_DNA"/>
</dbReference>
<evidence type="ECO:0000256" key="1">
    <source>
        <dbReference type="SAM" id="MobiDB-lite"/>
    </source>
</evidence>
<accession>A0A2M7V7V8</accession>
<organism evidence="2 3">
    <name type="scientific">Candidatus Magasanikbacteria bacterium CG_4_10_14_0_2_um_filter_37_12</name>
    <dbReference type="NCBI Taxonomy" id="1974637"/>
    <lineage>
        <taxon>Bacteria</taxon>
        <taxon>Candidatus Magasanikiibacteriota</taxon>
    </lineage>
</organism>
<proteinExistence type="predicted"/>
<protein>
    <submittedName>
        <fullName evidence="2">Uncharacterized protein</fullName>
    </submittedName>
</protein>
<gene>
    <name evidence="2" type="ORF">COX81_02340</name>
</gene>
<reference evidence="3" key="1">
    <citation type="submission" date="2017-09" db="EMBL/GenBank/DDBJ databases">
        <title>Depth-based differentiation of microbial function through sediment-hosted aquifers and enrichment of novel symbionts in the deep terrestrial subsurface.</title>
        <authorList>
            <person name="Probst A.J."/>
            <person name="Ladd B."/>
            <person name="Jarett J.K."/>
            <person name="Geller-Mcgrath D.E."/>
            <person name="Sieber C.M.K."/>
            <person name="Emerson J.B."/>
            <person name="Anantharaman K."/>
            <person name="Thomas B.C."/>
            <person name="Malmstrom R."/>
            <person name="Stieglmeier M."/>
            <person name="Klingl A."/>
            <person name="Woyke T."/>
            <person name="Ryan C.M."/>
            <person name="Banfield J.F."/>
        </authorList>
    </citation>
    <scope>NUCLEOTIDE SEQUENCE [LARGE SCALE GENOMIC DNA]</scope>
</reference>
<evidence type="ECO:0000313" key="3">
    <source>
        <dbReference type="Proteomes" id="UP000228568"/>
    </source>
</evidence>
<evidence type="ECO:0000313" key="2">
    <source>
        <dbReference type="EMBL" id="PIZ94851.1"/>
    </source>
</evidence>
<comment type="caution">
    <text evidence="2">The sequence shown here is derived from an EMBL/GenBank/DDBJ whole genome shotgun (WGS) entry which is preliminary data.</text>
</comment>
<dbReference type="AlphaFoldDB" id="A0A2M7V7V8"/>
<dbReference type="Proteomes" id="UP000228568">
    <property type="component" value="Unassembled WGS sequence"/>
</dbReference>
<sequence length="203" mass="23550">MEPIIKKTKETPETDLQEEEPNLPHPSKEVSQPLPTESIRNTEDFFEQSVITEIAPVPTTDRQTEYEPQVEDGIEKKGDGFLDETIEKLKKTLRLTKNKKNAQIPQIRDDITVKLEHIMEDGLADAYKELTPIQKQEFKMKGEETALKIRTLLSSARIKIKSIFQLILEWLKFLPGINRHFLEQEAKIKTDKIIALKEQMKKD</sequence>
<feature type="compositionally biased region" description="Basic and acidic residues" evidence="1">
    <location>
        <begin position="1"/>
        <end position="12"/>
    </location>
</feature>